<name>A0A2W2HJT5_9ACTN</name>
<reference evidence="1 2" key="1">
    <citation type="submission" date="2018-01" db="EMBL/GenBank/DDBJ databases">
        <title>Draft genome sequence of Sphaerisporangium sp. 7K107.</title>
        <authorList>
            <person name="Sahin N."/>
            <person name="Saygin H."/>
            <person name="Ay H."/>
        </authorList>
    </citation>
    <scope>NUCLEOTIDE SEQUENCE [LARGE SCALE GENOMIC DNA]</scope>
    <source>
        <strain evidence="1 2">7K107</strain>
    </source>
</reference>
<dbReference type="EMBL" id="POUA01000040">
    <property type="protein sequence ID" value="PZG51935.1"/>
    <property type="molecule type" value="Genomic_DNA"/>
</dbReference>
<comment type="caution">
    <text evidence="1">The sequence shown here is derived from an EMBL/GenBank/DDBJ whole genome shotgun (WGS) entry which is preliminary data.</text>
</comment>
<dbReference type="Pfam" id="PF13602">
    <property type="entry name" value="ADH_zinc_N_2"/>
    <property type="match status" value="1"/>
</dbReference>
<evidence type="ECO:0008006" key="3">
    <source>
        <dbReference type="Google" id="ProtNLM"/>
    </source>
</evidence>
<keyword evidence="2" id="KW-1185">Reference proteome</keyword>
<dbReference type="GO" id="GO:0022857">
    <property type="term" value="F:transmembrane transporter activity"/>
    <property type="evidence" value="ECO:0007669"/>
    <property type="project" value="InterPro"/>
</dbReference>
<protein>
    <recommendedName>
        <fullName evidence="3">Zinc-binding dehydrogenase</fullName>
    </recommendedName>
</protein>
<organism evidence="1 2">
    <name type="scientific">Spongiactinospora gelatinilytica</name>
    <dbReference type="NCBI Taxonomy" id="2666298"/>
    <lineage>
        <taxon>Bacteria</taxon>
        <taxon>Bacillati</taxon>
        <taxon>Actinomycetota</taxon>
        <taxon>Actinomycetes</taxon>
        <taxon>Streptosporangiales</taxon>
        <taxon>Streptosporangiaceae</taxon>
        <taxon>Spongiactinospora</taxon>
    </lineage>
</organism>
<dbReference type="Proteomes" id="UP000248544">
    <property type="component" value="Unassembled WGS sequence"/>
</dbReference>
<dbReference type="GO" id="GO:0005524">
    <property type="term" value="F:ATP binding"/>
    <property type="evidence" value="ECO:0007669"/>
    <property type="project" value="InterPro"/>
</dbReference>
<accession>A0A2W2HJT5</accession>
<evidence type="ECO:0000313" key="2">
    <source>
        <dbReference type="Proteomes" id="UP000248544"/>
    </source>
</evidence>
<sequence length="56" mass="5668">MVSVRPDGARLAGLLAAAAEGRLPARVHAVVPLGEVASAHRAVAKGGVRGKYVLQP</sequence>
<gene>
    <name evidence="1" type="ORF">C1I98_08010</name>
</gene>
<evidence type="ECO:0000313" key="1">
    <source>
        <dbReference type="EMBL" id="PZG51935.1"/>
    </source>
</evidence>
<dbReference type="GO" id="GO:0043190">
    <property type="term" value="C:ATP-binding cassette (ABC) transporter complex"/>
    <property type="evidence" value="ECO:0007669"/>
    <property type="project" value="InterPro"/>
</dbReference>
<dbReference type="AlphaFoldDB" id="A0A2W2HJT5"/>
<proteinExistence type="predicted"/>
<dbReference type="Gene3D" id="3.90.180.10">
    <property type="entry name" value="Medium-chain alcohol dehydrogenases, catalytic domain"/>
    <property type="match status" value="1"/>
</dbReference>